<proteinExistence type="predicted"/>
<protein>
    <submittedName>
        <fullName evidence="1">Uncharacterized protein</fullName>
    </submittedName>
</protein>
<accession>X8DNG5</accession>
<dbReference type="EMBL" id="JAOJ01000002">
    <property type="protein sequence ID" value="EUA69949.1"/>
    <property type="molecule type" value="Genomic_DNA"/>
</dbReference>
<dbReference type="AlphaFoldDB" id="X8DNG5"/>
<gene>
    <name evidence="1" type="ORF">I540_3021</name>
</gene>
<sequence>MKVDCPGSGGASGYRGPLNVVWPGSGRASAGAGYGAVAAG</sequence>
<dbReference type="Proteomes" id="UP000023351">
    <property type="component" value="Unassembled WGS sequence"/>
</dbReference>
<evidence type="ECO:0000313" key="2">
    <source>
        <dbReference type="Proteomes" id="UP000023351"/>
    </source>
</evidence>
<evidence type="ECO:0000313" key="1">
    <source>
        <dbReference type="EMBL" id="EUA69949.1"/>
    </source>
</evidence>
<reference evidence="1 2" key="1">
    <citation type="submission" date="2013-12" db="EMBL/GenBank/DDBJ databases">
        <authorList>
            <person name="Zelazny A."/>
            <person name="Olivier K."/>
            <person name="Holland S."/>
            <person name="Lenaerts A."/>
            <person name="Ordway D."/>
            <person name="DeGroote M.A."/>
            <person name="Parker T."/>
            <person name="Sizemore C."/>
            <person name="Tallon L.J."/>
            <person name="Sadzewicz L.K."/>
            <person name="Sengamalay N."/>
            <person name="Fraser C.M."/>
            <person name="Hine E."/>
            <person name="Shefchek K.A."/>
            <person name="Das S.P."/>
            <person name="Tettelin H."/>
        </authorList>
    </citation>
    <scope>NUCLEOTIDE SEQUENCE [LARGE SCALE GENOMIC DNA]</scope>
    <source>
        <strain evidence="1 2">1513</strain>
    </source>
</reference>
<comment type="caution">
    <text evidence="1">The sequence shown here is derived from an EMBL/GenBank/DDBJ whole genome shotgun (WGS) entry which is preliminary data.</text>
</comment>
<organism evidence="1 2">
    <name type="scientific">Mycobacteroides abscessus subsp. bolletii 1513</name>
    <dbReference type="NCBI Taxonomy" id="1299321"/>
    <lineage>
        <taxon>Bacteria</taxon>
        <taxon>Bacillati</taxon>
        <taxon>Actinomycetota</taxon>
        <taxon>Actinomycetes</taxon>
        <taxon>Mycobacteriales</taxon>
        <taxon>Mycobacteriaceae</taxon>
        <taxon>Mycobacteroides</taxon>
        <taxon>Mycobacteroides abscessus</taxon>
    </lineage>
</organism>
<name>X8DNG5_9MYCO</name>